<feature type="transmembrane region" description="Helical" evidence="8">
    <location>
        <begin position="234"/>
        <end position="250"/>
    </location>
</feature>
<dbReference type="Pfam" id="PF19040">
    <property type="entry name" value="SGNH"/>
    <property type="match status" value="1"/>
</dbReference>
<evidence type="ECO:0000256" key="3">
    <source>
        <dbReference type="ARBA" id="ARBA00022679"/>
    </source>
</evidence>
<feature type="transmembrane region" description="Helical" evidence="8">
    <location>
        <begin position="256"/>
        <end position="276"/>
    </location>
</feature>
<feature type="transmembrane region" description="Helical" evidence="8">
    <location>
        <begin position="197"/>
        <end position="214"/>
    </location>
</feature>
<evidence type="ECO:0000256" key="2">
    <source>
        <dbReference type="ARBA" id="ARBA00022475"/>
    </source>
</evidence>
<feature type="transmembrane region" description="Helical" evidence="8">
    <location>
        <begin position="76"/>
        <end position="96"/>
    </location>
</feature>
<dbReference type="SUPFAM" id="SSF52266">
    <property type="entry name" value="SGNH hydrolase"/>
    <property type="match status" value="1"/>
</dbReference>
<evidence type="ECO:0000256" key="1">
    <source>
        <dbReference type="ARBA" id="ARBA00004651"/>
    </source>
</evidence>
<organism evidence="11 12">
    <name type="scientific">Litchfieldella qijiaojingensis</name>
    <dbReference type="NCBI Taxonomy" id="980347"/>
    <lineage>
        <taxon>Bacteria</taxon>
        <taxon>Pseudomonadati</taxon>
        <taxon>Pseudomonadota</taxon>
        <taxon>Gammaproteobacteria</taxon>
        <taxon>Oceanospirillales</taxon>
        <taxon>Halomonadaceae</taxon>
        <taxon>Litchfieldella</taxon>
    </lineage>
</organism>
<gene>
    <name evidence="11" type="ORF">GCM10007160_41640</name>
</gene>
<dbReference type="Proteomes" id="UP000653056">
    <property type="component" value="Unassembled WGS sequence"/>
</dbReference>
<dbReference type="Pfam" id="PF01757">
    <property type="entry name" value="Acyl_transf_3"/>
    <property type="match status" value="1"/>
</dbReference>
<feature type="transmembrane region" description="Helical" evidence="8">
    <location>
        <begin position="356"/>
        <end position="376"/>
    </location>
</feature>
<feature type="transmembrane region" description="Helical" evidence="8">
    <location>
        <begin position="166"/>
        <end position="185"/>
    </location>
</feature>
<comment type="subcellular location">
    <subcellularLocation>
        <location evidence="1">Cell membrane</location>
        <topology evidence="1">Multi-pass membrane protein</topology>
    </subcellularLocation>
</comment>
<keyword evidence="12" id="KW-1185">Reference proteome</keyword>
<name>A0ABQ2ZC75_9GAMM</name>
<keyword evidence="3" id="KW-0808">Transferase</keyword>
<keyword evidence="6 8" id="KW-0472">Membrane</keyword>
<keyword evidence="5 8" id="KW-1133">Transmembrane helix</keyword>
<dbReference type="GO" id="GO:0016746">
    <property type="term" value="F:acyltransferase activity"/>
    <property type="evidence" value="ECO:0007669"/>
    <property type="project" value="UniProtKB-KW"/>
</dbReference>
<evidence type="ECO:0000256" key="6">
    <source>
        <dbReference type="ARBA" id="ARBA00023136"/>
    </source>
</evidence>
<proteinExistence type="predicted"/>
<dbReference type="InterPro" id="IPR036514">
    <property type="entry name" value="SGNH_hydro_sf"/>
</dbReference>
<evidence type="ECO:0000256" key="5">
    <source>
        <dbReference type="ARBA" id="ARBA00022989"/>
    </source>
</evidence>
<feature type="transmembrane region" description="Helical" evidence="8">
    <location>
        <begin position="12"/>
        <end position="28"/>
    </location>
</feature>
<protein>
    <submittedName>
        <fullName evidence="11">Acyltransferase</fullName>
    </submittedName>
</protein>
<dbReference type="EMBL" id="BMXS01000037">
    <property type="protein sequence ID" value="GGY10124.1"/>
    <property type="molecule type" value="Genomic_DNA"/>
</dbReference>
<evidence type="ECO:0000259" key="9">
    <source>
        <dbReference type="Pfam" id="PF01757"/>
    </source>
</evidence>
<dbReference type="InterPro" id="IPR002656">
    <property type="entry name" value="Acyl_transf_3_dom"/>
</dbReference>
<accession>A0ABQ2ZC75</accession>
<evidence type="ECO:0000256" key="7">
    <source>
        <dbReference type="ARBA" id="ARBA00023315"/>
    </source>
</evidence>
<dbReference type="PANTHER" id="PTHR23028">
    <property type="entry name" value="ACETYLTRANSFERASE"/>
    <property type="match status" value="1"/>
</dbReference>
<evidence type="ECO:0000256" key="4">
    <source>
        <dbReference type="ARBA" id="ARBA00022692"/>
    </source>
</evidence>
<dbReference type="Gene3D" id="3.40.50.1110">
    <property type="entry name" value="SGNH hydrolase"/>
    <property type="match status" value="1"/>
</dbReference>
<sequence length="665" mass="74405">MNKKLIYRPDIDGLRAVAVLGVLIFHVDRNLLPGGFLGVDVFFVISGYLITLILLRELAAGEFQLTRFYIRRIRRLFPALSVVLLASLIIGGFVLFPSEYQKLGEHAYHAVIFILNFQLIDEAGYFDVVTDAKPLLHLWSLSVEEQFYIAWPFVILVLLKIQKIKMPYWIGGLWISSFLFALSLHSREPSALYYHPFSRFWELLSGVCLAYYHLHKIYLKTALPVLREKKTAEVKGLIGLLLLVSSFTIFDSEMQHPGFMTLVPVLGAVLLIDAGAMNTKVNGLLAIKGLVVVGLISYPIYLWHWPLISYVRIVESGSPPQWLVWLAAGLSIPLAWGTYQFVERPFRKDGFATKKVIFLAGVSSCLFFVAFSVYSLNGLPYRPQVTYLAEAEAQMKRMPAQDDACTQRFEGDHPPVYCRFSGGHSHTIALIGDSHAHALFPGVAEEASKGGYNVLLLANSGCPTLQGTFTGKGSRRADCPSQIENILRYVEQQSHIEKVVVVTRGPIYITGEGYGPAENGNSPPISFYLDSGKVGNEIPLNVFISGLEKTVERLFSAGKKVFYFMQVPEIGVPARDCLGRPFSFTKNTGCSVLYEDYQERMGEYREAVQKLADETSLTVIDPEPLICNTDRCWPVRDNILLYADDDHLSVAGSKYLAPLLKVFLL</sequence>
<dbReference type="InterPro" id="IPR043968">
    <property type="entry name" value="SGNH"/>
</dbReference>
<feature type="transmembrane region" description="Helical" evidence="8">
    <location>
        <begin position="322"/>
        <end position="342"/>
    </location>
</feature>
<dbReference type="InterPro" id="IPR050879">
    <property type="entry name" value="Acyltransferase_3"/>
</dbReference>
<evidence type="ECO:0000313" key="11">
    <source>
        <dbReference type="EMBL" id="GGY10124.1"/>
    </source>
</evidence>
<feature type="transmembrane region" description="Helical" evidence="8">
    <location>
        <begin position="283"/>
        <end position="302"/>
    </location>
</feature>
<evidence type="ECO:0000256" key="8">
    <source>
        <dbReference type="SAM" id="Phobius"/>
    </source>
</evidence>
<feature type="domain" description="Acyltransferase 3" evidence="9">
    <location>
        <begin position="10"/>
        <end position="338"/>
    </location>
</feature>
<feature type="domain" description="SGNH" evidence="10">
    <location>
        <begin position="405"/>
        <end position="660"/>
    </location>
</feature>
<dbReference type="RefSeq" id="WP_189472713.1">
    <property type="nucleotide sequence ID" value="NZ_BMXS01000037.1"/>
</dbReference>
<feature type="transmembrane region" description="Helical" evidence="8">
    <location>
        <begin position="34"/>
        <end position="55"/>
    </location>
</feature>
<evidence type="ECO:0000259" key="10">
    <source>
        <dbReference type="Pfam" id="PF19040"/>
    </source>
</evidence>
<keyword evidence="2" id="KW-1003">Cell membrane</keyword>
<feature type="transmembrane region" description="Helical" evidence="8">
    <location>
        <begin position="136"/>
        <end position="159"/>
    </location>
</feature>
<dbReference type="PANTHER" id="PTHR23028:SF53">
    <property type="entry name" value="ACYL_TRANSF_3 DOMAIN-CONTAINING PROTEIN"/>
    <property type="match status" value="1"/>
</dbReference>
<keyword evidence="7 11" id="KW-0012">Acyltransferase</keyword>
<keyword evidence="4 8" id="KW-0812">Transmembrane</keyword>
<evidence type="ECO:0000313" key="12">
    <source>
        <dbReference type="Proteomes" id="UP000653056"/>
    </source>
</evidence>
<reference evidence="12" key="1">
    <citation type="journal article" date="2019" name="Int. J. Syst. Evol. Microbiol.">
        <title>The Global Catalogue of Microorganisms (GCM) 10K type strain sequencing project: providing services to taxonomists for standard genome sequencing and annotation.</title>
        <authorList>
            <consortium name="The Broad Institute Genomics Platform"/>
            <consortium name="The Broad Institute Genome Sequencing Center for Infectious Disease"/>
            <person name="Wu L."/>
            <person name="Ma J."/>
        </authorList>
    </citation>
    <scope>NUCLEOTIDE SEQUENCE [LARGE SCALE GENOMIC DNA]</scope>
    <source>
        <strain evidence="12">KCTC 22228</strain>
    </source>
</reference>
<comment type="caution">
    <text evidence="11">The sequence shown here is derived from an EMBL/GenBank/DDBJ whole genome shotgun (WGS) entry which is preliminary data.</text>
</comment>